<evidence type="ECO:0000256" key="1">
    <source>
        <dbReference type="SAM" id="Phobius"/>
    </source>
</evidence>
<keyword evidence="1" id="KW-0472">Membrane</keyword>
<keyword evidence="1" id="KW-0812">Transmembrane</keyword>
<keyword evidence="1" id="KW-1133">Transmembrane helix</keyword>
<organism evidence="2 3">
    <name type="scientific">Methylorubrum rhodinum</name>
    <dbReference type="NCBI Taxonomy" id="29428"/>
    <lineage>
        <taxon>Bacteria</taxon>
        <taxon>Pseudomonadati</taxon>
        <taxon>Pseudomonadota</taxon>
        <taxon>Alphaproteobacteria</taxon>
        <taxon>Hyphomicrobiales</taxon>
        <taxon>Methylobacteriaceae</taxon>
        <taxon>Methylorubrum</taxon>
    </lineage>
</organism>
<feature type="transmembrane region" description="Helical" evidence="1">
    <location>
        <begin position="6"/>
        <end position="24"/>
    </location>
</feature>
<protein>
    <submittedName>
        <fullName evidence="2">Uncharacterized protein</fullName>
    </submittedName>
</protein>
<gene>
    <name evidence="2" type="ORF">HNR00_004166</name>
</gene>
<evidence type="ECO:0000313" key="3">
    <source>
        <dbReference type="Proteomes" id="UP000583454"/>
    </source>
</evidence>
<evidence type="ECO:0000313" key="2">
    <source>
        <dbReference type="EMBL" id="MBB5759432.1"/>
    </source>
</evidence>
<sequence length="41" mass="4787">MNEYAILAFVVTPLFVVAMGYAAVRLHEWDLDRRHRNDPAE</sequence>
<reference evidence="2 3" key="1">
    <citation type="submission" date="2020-08" db="EMBL/GenBank/DDBJ databases">
        <title>Genomic Encyclopedia of Type Strains, Phase IV (KMG-IV): sequencing the most valuable type-strain genomes for metagenomic binning, comparative biology and taxonomic classification.</title>
        <authorList>
            <person name="Goeker M."/>
        </authorList>
    </citation>
    <scope>NUCLEOTIDE SEQUENCE [LARGE SCALE GENOMIC DNA]</scope>
    <source>
        <strain evidence="2 3">DSM 2163</strain>
    </source>
</reference>
<comment type="caution">
    <text evidence="2">The sequence shown here is derived from an EMBL/GenBank/DDBJ whole genome shotgun (WGS) entry which is preliminary data.</text>
</comment>
<proteinExistence type="predicted"/>
<keyword evidence="3" id="KW-1185">Reference proteome</keyword>
<dbReference type="EMBL" id="JACHOP010000023">
    <property type="protein sequence ID" value="MBB5759432.1"/>
    <property type="molecule type" value="Genomic_DNA"/>
</dbReference>
<name>A0A840ZMM6_9HYPH</name>
<dbReference type="RefSeq" id="WP_281383339.1">
    <property type="nucleotide sequence ID" value="NZ_JACHOP010000023.1"/>
</dbReference>
<dbReference type="AlphaFoldDB" id="A0A840ZMM6"/>
<accession>A0A840ZMM6</accession>
<dbReference type="Proteomes" id="UP000583454">
    <property type="component" value="Unassembled WGS sequence"/>
</dbReference>